<evidence type="ECO:0008006" key="3">
    <source>
        <dbReference type="Google" id="ProtNLM"/>
    </source>
</evidence>
<reference evidence="2" key="1">
    <citation type="submission" date="2015-07" db="EMBL/GenBank/DDBJ databases">
        <title>Novel operon containing particulate methane monooxygenase-type genes and epoxyalkane:coenzyme M transferase gene in ethylene-assimilating marine bacterium, Haliea sp. ETY-M.</title>
        <authorList>
            <person name="Suzuki T."/>
            <person name="Habe H."/>
            <person name="Nakajima-Kambe T."/>
            <person name="Fuse H."/>
        </authorList>
    </citation>
    <scope>NUCLEOTIDE SEQUENCE</scope>
    <source>
        <strain evidence="2">ETY-M</strain>
    </source>
</reference>
<dbReference type="EMBL" id="LC064121">
    <property type="protein sequence ID" value="BBD50174.1"/>
    <property type="molecule type" value="Genomic_DNA"/>
</dbReference>
<feature type="chain" id="PRO_5019727780" description="PEP-CTERM protein-sorting domain-containing protein" evidence="1">
    <location>
        <begin position="27"/>
        <end position="231"/>
    </location>
</feature>
<proteinExistence type="predicted"/>
<sequence>MWNSVRNSLIAVATCAFFAASGLALAAPTNVGPATVPGFPPDPTYCQLETTLEDNVHNTGITVDEYGCFTDRFGTEQEGGYYDLFNPSTSGVSIFGLAVTTEDYFESPGFFGPGTEVDGWFAQFWDEAFWNANIGQSFSDTFGNNPNVDGIYLYMIEVPPIGALAPGDSVTGHTGFFFGTAPNTQFAALNNGQVIAQSFVAPTQPPGGVPIPGTLALLGLGLLSTLVRRRV</sequence>
<organism evidence="2">
    <name type="scientific">Haliea sp. ETY-M</name>
    <dbReference type="NCBI Taxonomy" id="1055105"/>
    <lineage>
        <taxon>Bacteria</taxon>
        <taxon>Pseudomonadati</taxon>
        <taxon>Pseudomonadota</taxon>
        <taxon>Gammaproteobacteria</taxon>
        <taxon>Cellvibrionales</taxon>
        <taxon>Halieaceae</taxon>
        <taxon>Haliea</taxon>
    </lineage>
</organism>
<evidence type="ECO:0000256" key="1">
    <source>
        <dbReference type="SAM" id="SignalP"/>
    </source>
</evidence>
<protein>
    <recommendedName>
        <fullName evidence="3">PEP-CTERM protein-sorting domain-containing protein</fullName>
    </recommendedName>
</protein>
<accession>A0A455R305</accession>
<feature type="signal peptide" evidence="1">
    <location>
        <begin position="1"/>
        <end position="26"/>
    </location>
</feature>
<dbReference type="AlphaFoldDB" id="A0A455R305"/>
<name>A0A455R305_9GAMM</name>
<evidence type="ECO:0000313" key="2">
    <source>
        <dbReference type="EMBL" id="BBD50174.1"/>
    </source>
</evidence>
<keyword evidence="1" id="KW-0732">Signal</keyword>